<sequence>MDGQTDGAVLERRLVTQNIALWASWDRFAEMTPAARINAAIGLLDEILDGRPAEQVLLRWSRASRYAGSGDRAAVRDLVYEALRRRNSLAALGGRLSGRGLMIGLCREAGQNPDEVFTGATYAPEPLSEEERAAAGGEAEDLPDWLLPLWRHSLGADAAAVARAMGARAPVWLRVNPLRGTVTEAMAMLAEDGVEAEASRDLPSALRVTSGERRVNGNRAYREGLVELQDLSPQLACAALPLREDDRVLDYCAGGGGKALALAGRQSQLRLFAHDAEPARMGDLPARAKRAGTRIEQVSQPKGVFDLVLADVPCSGSGTWRRTPDAKWRLTEAMLERLFETQAEILDEAAGRVAPGGHLAYMTCSLLKPENEAAIDAFLARNAGFTQVSRQRWTPLTASDGFFMALLKHN</sequence>
<dbReference type="InterPro" id="IPR023267">
    <property type="entry name" value="RCMT"/>
</dbReference>
<dbReference type="Proteomes" id="UP000186216">
    <property type="component" value="Unassembled WGS sequence"/>
</dbReference>
<protein>
    <submittedName>
        <fullName evidence="7">16S rRNA (Cytosine967-C5)-methyltransferase</fullName>
    </submittedName>
</protein>
<organism evidence="7 8">
    <name type="scientific">Paracoccus saliphilus</name>
    <dbReference type="NCBI Taxonomy" id="405559"/>
    <lineage>
        <taxon>Bacteria</taxon>
        <taxon>Pseudomonadati</taxon>
        <taxon>Pseudomonadota</taxon>
        <taxon>Alphaproteobacteria</taxon>
        <taxon>Rhodobacterales</taxon>
        <taxon>Paracoccaceae</taxon>
        <taxon>Paracoccus</taxon>
    </lineage>
</organism>
<evidence type="ECO:0000259" key="6">
    <source>
        <dbReference type="PROSITE" id="PS51686"/>
    </source>
</evidence>
<dbReference type="InterPro" id="IPR054728">
    <property type="entry name" value="RsmB-like_ferredoxin"/>
</dbReference>
<comment type="caution">
    <text evidence="5">Lacks conserved residue(s) required for the propagation of feature annotation.</text>
</comment>
<dbReference type="Gene3D" id="3.30.70.1170">
    <property type="entry name" value="Sun protein, domain 3"/>
    <property type="match status" value="1"/>
</dbReference>
<feature type="active site" description="Nucleophile" evidence="5">
    <location>
        <position position="364"/>
    </location>
</feature>
<dbReference type="PROSITE" id="PS51686">
    <property type="entry name" value="SAM_MT_RSMB_NOP"/>
    <property type="match status" value="1"/>
</dbReference>
<evidence type="ECO:0000256" key="5">
    <source>
        <dbReference type="PROSITE-ProRule" id="PRU01023"/>
    </source>
</evidence>
<proteinExistence type="inferred from homology"/>
<dbReference type="InterPro" id="IPR029063">
    <property type="entry name" value="SAM-dependent_MTases_sf"/>
</dbReference>
<evidence type="ECO:0000256" key="1">
    <source>
        <dbReference type="ARBA" id="ARBA00022603"/>
    </source>
</evidence>
<evidence type="ECO:0000256" key="2">
    <source>
        <dbReference type="ARBA" id="ARBA00022679"/>
    </source>
</evidence>
<dbReference type="GO" id="GO:0001510">
    <property type="term" value="P:RNA methylation"/>
    <property type="evidence" value="ECO:0007669"/>
    <property type="project" value="InterPro"/>
</dbReference>
<comment type="caution">
    <text evidence="7">The sequence shown here is derived from an EMBL/GenBank/DDBJ whole genome shotgun (WGS) entry which is preliminary data.</text>
</comment>
<dbReference type="PANTHER" id="PTHR22807:SF53">
    <property type="entry name" value="RIBOSOMAL RNA SMALL SUBUNIT METHYLTRANSFERASE B-RELATED"/>
    <property type="match status" value="1"/>
</dbReference>
<dbReference type="InterPro" id="IPR049560">
    <property type="entry name" value="MeTrfase_RsmB-F_NOP2_cat"/>
</dbReference>
<feature type="binding site" evidence="5">
    <location>
        <position position="311"/>
    </location>
    <ligand>
        <name>S-adenosyl-L-methionine</name>
        <dbReference type="ChEBI" id="CHEBI:59789"/>
    </ligand>
</feature>
<reference evidence="7 8" key="1">
    <citation type="submission" date="2017-01" db="EMBL/GenBank/DDBJ databases">
        <authorList>
            <person name="Varghese N."/>
            <person name="Submissions S."/>
        </authorList>
    </citation>
    <scope>NUCLEOTIDE SEQUENCE [LARGE SCALE GENOMIC DNA]</scope>
    <source>
        <strain evidence="7 8">DSM 18447</strain>
    </source>
</reference>
<dbReference type="GO" id="GO:0003723">
    <property type="term" value="F:RNA binding"/>
    <property type="evidence" value="ECO:0007669"/>
    <property type="project" value="UniProtKB-UniRule"/>
</dbReference>
<evidence type="ECO:0000313" key="7">
    <source>
        <dbReference type="EMBL" id="SIS85125.1"/>
    </source>
</evidence>
<evidence type="ECO:0000256" key="3">
    <source>
        <dbReference type="ARBA" id="ARBA00022691"/>
    </source>
</evidence>
<dbReference type="AlphaFoldDB" id="A0AA46A5R4"/>
<feature type="binding site" evidence="5">
    <location>
        <position position="275"/>
    </location>
    <ligand>
        <name>S-adenosyl-L-methionine</name>
        <dbReference type="ChEBI" id="CHEBI:59789"/>
    </ligand>
</feature>
<accession>A0AA46A5R4</accession>
<keyword evidence="3 5" id="KW-0949">S-adenosyl-L-methionine</keyword>
<name>A0AA46A5R4_9RHOB</name>
<keyword evidence="2 5" id="KW-0808">Transferase</keyword>
<dbReference type="Gene3D" id="3.40.50.150">
    <property type="entry name" value="Vaccinia Virus protein VP39"/>
    <property type="match status" value="1"/>
</dbReference>
<evidence type="ECO:0000256" key="4">
    <source>
        <dbReference type="ARBA" id="ARBA00022884"/>
    </source>
</evidence>
<dbReference type="GO" id="GO:0008173">
    <property type="term" value="F:RNA methyltransferase activity"/>
    <property type="evidence" value="ECO:0007669"/>
    <property type="project" value="InterPro"/>
</dbReference>
<keyword evidence="4 5" id="KW-0694">RNA-binding</keyword>
<evidence type="ECO:0000313" key="8">
    <source>
        <dbReference type="Proteomes" id="UP000186216"/>
    </source>
</evidence>
<comment type="similarity">
    <text evidence="5">Belongs to the class I-like SAM-binding methyltransferase superfamily. RsmB/NOP family.</text>
</comment>
<feature type="domain" description="SAM-dependent MTase RsmB/NOP-type" evidence="6">
    <location>
        <begin position="161"/>
        <end position="410"/>
    </location>
</feature>
<dbReference type="Pfam" id="PF22458">
    <property type="entry name" value="RsmF-B_ferredox"/>
    <property type="match status" value="1"/>
</dbReference>
<gene>
    <name evidence="7" type="ORF">SAMN05421772_106180</name>
</gene>
<dbReference type="InterPro" id="IPR001678">
    <property type="entry name" value="MeTrfase_RsmB-F_NOP2_dom"/>
</dbReference>
<dbReference type="SUPFAM" id="SSF53335">
    <property type="entry name" value="S-adenosyl-L-methionine-dependent methyltransferases"/>
    <property type="match status" value="1"/>
</dbReference>
<dbReference type="PRINTS" id="PR02008">
    <property type="entry name" value="RCMTFAMILY"/>
</dbReference>
<dbReference type="Pfam" id="PF01189">
    <property type="entry name" value="Methyltr_RsmB-F"/>
    <property type="match status" value="1"/>
</dbReference>
<keyword evidence="1 5" id="KW-0489">Methyltransferase</keyword>
<dbReference type="PANTHER" id="PTHR22807">
    <property type="entry name" value="NOP2 YEAST -RELATED NOL1/NOP2/FMU SUN DOMAIN-CONTAINING"/>
    <property type="match status" value="1"/>
</dbReference>
<dbReference type="EMBL" id="FTOU01000006">
    <property type="protein sequence ID" value="SIS85125.1"/>
    <property type="molecule type" value="Genomic_DNA"/>
</dbReference>